<evidence type="ECO:0000313" key="5">
    <source>
        <dbReference type="Proteomes" id="UP000019140"/>
    </source>
</evidence>
<evidence type="ECO:0000313" key="4">
    <source>
        <dbReference type="EMBL" id="ETW99471.1"/>
    </source>
</evidence>
<gene>
    <name evidence="4" type="ORF">ETSY2_40795</name>
</gene>
<accession>W4LPX5</accession>
<evidence type="ECO:0000256" key="1">
    <source>
        <dbReference type="ARBA" id="ARBA00021843"/>
    </source>
</evidence>
<dbReference type="InterPro" id="IPR000073">
    <property type="entry name" value="AB_hydrolase_1"/>
</dbReference>
<dbReference type="InterPro" id="IPR029058">
    <property type="entry name" value="AB_hydrolase_fold"/>
</dbReference>
<dbReference type="Pfam" id="PF00561">
    <property type="entry name" value="Abhydrolase_1"/>
    <property type="match status" value="1"/>
</dbReference>
<sequence>MMSQGSYSQDELPRPGSGTEPRHRQFFDPVHYRIVLFDQRGAGRSEPLASIEQNTTWDLIADIEQLREMLGIVRGVWLCTDEEIEWWQHGTQTFFPENWRHFVDYLPKEERGGSVEIL</sequence>
<dbReference type="PATRIC" id="fig|1429439.4.peg.6866"/>
<dbReference type="GO" id="GO:0005737">
    <property type="term" value="C:cytoplasm"/>
    <property type="evidence" value="ECO:0007669"/>
    <property type="project" value="InterPro"/>
</dbReference>
<proteinExistence type="predicted"/>
<reference evidence="4 5" key="1">
    <citation type="journal article" date="2014" name="Nature">
        <title>An environmental bacterial taxon with a large and distinct metabolic repertoire.</title>
        <authorList>
            <person name="Wilson M.C."/>
            <person name="Mori T."/>
            <person name="Ruckert C."/>
            <person name="Uria A.R."/>
            <person name="Helf M.J."/>
            <person name="Takada K."/>
            <person name="Gernert C."/>
            <person name="Steffens U.A."/>
            <person name="Heycke N."/>
            <person name="Schmitt S."/>
            <person name="Rinke C."/>
            <person name="Helfrich E.J."/>
            <person name="Brachmann A.O."/>
            <person name="Gurgui C."/>
            <person name="Wakimoto T."/>
            <person name="Kracht M."/>
            <person name="Crusemann M."/>
            <person name="Hentschel U."/>
            <person name="Abe I."/>
            <person name="Matsunaga S."/>
            <person name="Kalinowski J."/>
            <person name="Takeyama H."/>
            <person name="Piel J."/>
        </authorList>
    </citation>
    <scope>NUCLEOTIDE SEQUENCE [LARGE SCALE GENOMIC DNA]</scope>
    <source>
        <strain evidence="5">TSY2</strain>
    </source>
</reference>
<evidence type="ECO:0000256" key="2">
    <source>
        <dbReference type="SAM" id="MobiDB-lite"/>
    </source>
</evidence>
<name>W4LPX5_9BACT</name>
<dbReference type="GO" id="GO:0006508">
    <property type="term" value="P:proteolysis"/>
    <property type="evidence" value="ECO:0007669"/>
    <property type="project" value="InterPro"/>
</dbReference>
<feature type="region of interest" description="Disordered" evidence="2">
    <location>
        <begin position="1"/>
        <end position="25"/>
    </location>
</feature>
<dbReference type="GO" id="GO:0004177">
    <property type="term" value="F:aminopeptidase activity"/>
    <property type="evidence" value="ECO:0007669"/>
    <property type="project" value="UniProtKB-EC"/>
</dbReference>
<dbReference type="EMBL" id="AZHX01001832">
    <property type="protein sequence ID" value="ETW99471.1"/>
    <property type="molecule type" value="Genomic_DNA"/>
</dbReference>
<dbReference type="InterPro" id="IPR005944">
    <property type="entry name" value="Pro_iminopeptidase"/>
</dbReference>
<comment type="caution">
    <text evidence="4">The sequence shown here is derived from an EMBL/GenBank/DDBJ whole genome shotgun (WGS) entry which is preliminary data.</text>
</comment>
<dbReference type="Proteomes" id="UP000019140">
    <property type="component" value="Unassembled WGS sequence"/>
</dbReference>
<dbReference type="HOGENOM" id="CLU_2068830_0_0_7"/>
<keyword evidence="5" id="KW-1185">Reference proteome</keyword>
<protein>
    <recommendedName>
        <fullName evidence="1">Proline iminopeptidase</fullName>
    </recommendedName>
</protein>
<dbReference type="PANTHER" id="PTHR43722">
    <property type="entry name" value="PROLINE IMINOPEPTIDASE"/>
    <property type="match status" value="1"/>
</dbReference>
<dbReference type="SUPFAM" id="SSF53474">
    <property type="entry name" value="alpha/beta-Hydrolases"/>
    <property type="match status" value="1"/>
</dbReference>
<evidence type="ECO:0000259" key="3">
    <source>
        <dbReference type="Pfam" id="PF00561"/>
    </source>
</evidence>
<dbReference type="Gene3D" id="3.40.50.1820">
    <property type="entry name" value="alpha/beta hydrolase"/>
    <property type="match status" value="1"/>
</dbReference>
<organism evidence="4 5">
    <name type="scientific">Candidatus Entotheonella gemina</name>
    <dbReference type="NCBI Taxonomy" id="1429439"/>
    <lineage>
        <taxon>Bacteria</taxon>
        <taxon>Pseudomonadati</taxon>
        <taxon>Nitrospinota/Tectimicrobiota group</taxon>
        <taxon>Candidatus Tectimicrobiota</taxon>
        <taxon>Candidatus Entotheonellia</taxon>
        <taxon>Candidatus Entotheonellales</taxon>
        <taxon>Candidatus Entotheonellaceae</taxon>
        <taxon>Candidatus Entotheonella</taxon>
    </lineage>
</organism>
<dbReference type="AlphaFoldDB" id="W4LPX5"/>
<feature type="domain" description="AB hydrolase-1" evidence="3">
    <location>
        <begin position="31"/>
        <end position="74"/>
    </location>
</feature>
<dbReference type="PANTHER" id="PTHR43722:SF1">
    <property type="entry name" value="PROLINE IMINOPEPTIDASE"/>
    <property type="match status" value="1"/>
</dbReference>